<dbReference type="GeneID" id="9047707"/>
<dbReference type="RefSeq" id="XP_002769839.1">
    <property type="nucleotide sequence ID" value="XM_002769793.1"/>
</dbReference>
<evidence type="ECO:0000256" key="2">
    <source>
        <dbReference type="ARBA" id="ARBA00022692"/>
    </source>
</evidence>
<organism evidence="5">
    <name type="scientific">Perkinsus marinus (strain ATCC 50983 / TXsc)</name>
    <dbReference type="NCBI Taxonomy" id="423536"/>
    <lineage>
        <taxon>Eukaryota</taxon>
        <taxon>Sar</taxon>
        <taxon>Alveolata</taxon>
        <taxon>Perkinsozoa</taxon>
        <taxon>Perkinsea</taxon>
        <taxon>Perkinsida</taxon>
        <taxon>Perkinsidae</taxon>
        <taxon>Perkinsus</taxon>
    </lineage>
</organism>
<evidence type="ECO:0000313" key="4">
    <source>
        <dbReference type="EMBL" id="EER02557.1"/>
    </source>
</evidence>
<sequence length="135" mass="15520">MPSTVAPTPTPSPSPPLVVIDKGCTTSFYIWWSKTWIVSSSSHEHKKEYSTLYINLWRGTSMSVIRAALLTASQIISYTTLKTYITNKRDSIHMPYINDPTATIPHDRRRISIEVIIVFLEYLIRNSSSHHYTYK</sequence>
<dbReference type="GO" id="GO:0016020">
    <property type="term" value="C:membrane"/>
    <property type="evidence" value="ECO:0007669"/>
    <property type="project" value="UniProtKB-SubCell"/>
</dbReference>
<evidence type="ECO:0000313" key="5">
    <source>
        <dbReference type="Proteomes" id="UP000007800"/>
    </source>
</evidence>
<keyword evidence="3" id="KW-0472">Membrane</keyword>
<name>C5LKZ3_PERM5</name>
<dbReference type="SUPFAM" id="SSF103506">
    <property type="entry name" value="Mitochondrial carrier"/>
    <property type="match status" value="1"/>
</dbReference>
<dbReference type="AlphaFoldDB" id="C5LKZ3"/>
<protein>
    <submittedName>
        <fullName evidence="4">Uncharacterized protein</fullName>
    </submittedName>
</protein>
<dbReference type="Proteomes" id="UP000007800">
    <property type="component" value="Unassembled WGS sequence"/>
</dbReference>
<dbReference type="OrthoDB" id="435170at2759"/>
<evidence type="ECO:0000256" key="1">
    <source>
        <dbReference type="ARBA" id="ARBA00004370"/>
    </source>
</evidence>
<evidence type="ECO:0000256" key="3">
    <source>
        <dbReference type="ARBA" id="ARBA00023136"/>
    </source>
</evidence>
<keyword evidence="2" id="KW-0812">Transmembrane</keyword>
<proteinExistence type="predicted"/>
<comment type="subcellular location">
    <subcellularLocation>
        <location evidence="1">Membrane</location>
    </subcellularLocation>
</comment>
<dbReference type="InParanoid" id="C5LKZ3"/>
<dbReference type="EMBL" id="GG683038">
    <property type="protein sequence ID" value="EER02557.1"/>
    <property type="molecule type" value="Genomic_DNA"/>
</dbReference>
<reference evidence="4 5" key="1">
    <citation type="submission" date="2008-07" db="EMBL/GenBank/DDBJ databases">
        <authorList>
            <person name="El-Sayed N."/>
            <person name="Caler E."/>
            <person name="Inman J."/>
            <person name="Amedeo P."/>
            <person name="Hass B."/>
            <person name="Wortman J."/>
        </authorList>
    </citation>
    <scope>NUCLEOTIDE SEQUENCE [LARGE SCALE GENOMIC DNA]</scope>
    <source>
        <strain evidence="5">ATCC 50983 / TXsc</strain>
    </source>
</reference>
<dbReference type="InterPro" id="IPR023395">
    <property type="entry name" value="MCP_dom_sf"/>
</dbReference>
<gene>
    <name evidence="4" type="ORF">Pmar_PMAR005898</name>
</gene>
<keyword evidence="5" id="KW-1185">Reference proteome</keyword>
<accession>C5LKZ3</accession>